<accession>A0ABP7KZV9</accession>
<comment type="caution">
    <text evidence="2">The sequence shown here is derived from an EMBL/GenBank/DDBJ whole genome shotgun (WGS) entry which is preliminary data.</text>
</comment>
<evidence type="ECO:0000256" key="1">
    <source>
        <dbReference type="SAM" id="MobiDB-lite"/>
    </source>
</evidence>
<feature type="compositionally biased region" description="Polar residues" evidence="1">
    <location>
        <begin position="126"/>
        <end position="139"/>
    </location>
</feature>
<name>A0ABP7KZV9_9ACTN</name>
<sequence length="139" mass="14921">MRVLPPLWASDDPRRAHTRSPNGGDRQAYPAMLKRRETVRTLSRVPEVTKECGSDAEVGKPASRHPCRAGPAAVTSQFPPSVPFGRAGPDCRVRQGTWKGPAHATRRRGLRPAVNVSAGAARDESNASGSQSPGCRTDE</sequence>
<evidence type="ECO:0000313" key="2">
    <source>
        <dbReference type="EMBL" id="GAA3892220.1"/>
    </source>
</evidence>
<protein>
    <submittedName>
        <fullName evidence="2">Uncharacterized protein</fullName>
    </submittedName>
</protein>
<reference evidence="3" key="1">
    <citation type="journal article" date="2019" name="Int. J. Syst. Evol. Microbiol.">
        <title>The Global Catalogue of Microorganisms (GCM) 10K type strain sequencing project: providing services to taxonomists for standard genome sequencing and annotation.</title>
        <authorList>
            <consortium name="The Broad Institute Genomics Platform"/>
            <consortium name="The Broad Institute Genome Sequencing Center for Infectious Disease"/>
            <person name="Wu L."/>
            <person name="Ma J."/>
        </authorList>
    </citation>
    <scope>NUCLEOTIDE SEQUENCE [LARGE SCALE GENOMIC DNA]</scope>
    <source>
        <strain evidence="3">JCM 16578</strain>
    </source>
</reference>
<feature type="region of interest" description="Disordered" evidence="1">
    <location>
        <begin position="47"/>
        <end position="139"/>
    </location>
</feature>
<organism evidence="2 3">
    <name type="scientific">Streptomyces lannensis</name>
    <dbReference type="NCBI Taxonomy" id="766498"/>
    <lineage>
        <taxon>Bacteria</taxon>
        <taxon>Bacillati</taxon>
        <taxon>Actinomycetota</taxon>
        <taxon>Actinomycetes</taxon>
        <taxon>Kitasatosporales</taxon>
        <taxon>Streptomycetaceae</taxon>
        <taxon>Streptomyces</taxon>
    </lineage>
</organism>
<gene>
    <name evidence="2" type="ORF">GCM10022207_69840</name>
</gene>
<dbReference type="EMBL" id="BAAAZA010000028">
    <property type="protein sequence ID" value="GAA3892220.1"/>
    <property type="molecule type" value="Genomic_DNA"/>
</dbReference>
<dbReference type="Proteomes" id="UP001501563">
    <property type="component" value="Unassembled WGS sequence"/>
</dbReference>
<keyword evidence="3" id="KW-1185">Reference proteome</keyword>
<feature type="region of interest" description="Disordered" evidence="1">
    <location>
        <begin position="1"/>
        <end position="28"/>
    </location>
</feature>
<evidence type="ECO:0000313" key="3">
    <source>
        <dbReference type="Proteomes" id="UP001501563"/>
    </source>
</evidence>
<proteinExistence type="predicted"/>